<name>A0A2P6N6Y2_9EUKA</name>
<proteinExistence type="predicted"/>
<dbReference type="InParanoid" id="A0A2P6N6Y2"/>
<dbReference type="EMBL" id="MDYQ01000174">
    <property type="protein sequence ID" value="PRP79712.1"/>
    <property type="molecule type" value="Genomic_DNA"/>
</dbReference>
<evidence type="ECO:0000313" key="2">
    <source>
        <dbReference type="Proteomes" id="UP000241769"/>
    </source>
</evidence>
<dbReference type="AlphaFoldDB" id="A0A2P6N6Y2"/>
<dbReference type="Proteomes" id="UP000241769">
    <property type="component" value="Unassembled WGS sequence"/>
</dbReference>
<dbReference type="OrthoDB" id="2159034at2759"/>
<protein>
    <submittedName>
        <fullName evidence="1">Uncharacterized protein</fullName>
    </submittedName>
</protein>
<accession>A0A2P6N6Y2</accession>
<organism evidence="1 2">
    <name type="scientific">Planoprotostelium fungivorum</name>
    <dbReference type="NCBI Taxonomy" id="1890364"/>
    <lineage>
        <taxon>Eukaryota</taxon>
        <taxon>Amoebozoa</taxon>
        <taxon>Evosea</taxon>
        <taxon>Variosea</taxon>
        <taxon>Cavosteliida</taxon>
        <taxon>Cavosteliaceae</taxon>
        <taxon>Planoprotostelium</taxon>
    </lineage>
</organism>
<comment type="caution">
    <text evidence="1">The sequence shown here is derived from an EMBL/GenBank/DDBJ whole genome shotgun (WGS) entry which is preliminary data.</text>
</comment>
<reference evidence="1 2" key="1">
    <citation type="journal article" date="2018" name="Genome Biol. Evol.">
        <title>Multiple Roots of Fruiting Body Formation in Amoebozoa.</title>
        <authorList>
            <person name="Hillmann F."/>
            <person name="Forbes G."/>
            <person name="Novohradska S."/>
            <person name="Ferling I."/>
            <person name="Riege K."/>
            <person name="Groth M."/>
            <person name="Westermann M."/>
            <person name="Marz M."/>
            <person name="Spaller T."/>
            <person name="Winckler T."/>
            <person name="Schaap P."/>
            <person name="Glockner G."/>
        </authorList>
    </citation>
    <scope>NUCLEOTIDE SEQUENCE [LARGE SCALE GENOMIC DNA]</scope>
    <source>
        <strain evidence="1 2">Jena</strain>
    </source>
</reference>
<sequence>MFSRILEVQEGGGYLNDMHNRQALVTIYPANLGIHHGDTSNEKGMAHVPFTADVFRWLLTKNLNRTVNPTFSPSPAPSPTSGGRSDWQMCADSSECINHCCSKQYSNDGQSKCTPGGSQCISGGSSGSKGDWQMCITSSECKNKCCSKRYSGDGRYKCTPGSQQCI</sequence>
<keyword evidence="2" id="KW-1185">Reference proteome</keyword>
<evidence type="ECO:0000313" key="1">
    <source>
        <dbReference type="EMBL" id="PRP79712.1"/>
    </source>
</evidence>
<gene>
    <name evidence="1" type="ORF">PROFUN_12700</name>
</gene>